<evidence type="ECO:0000313" key="4">
    <source>
        <dbReference type="EMBL" id="WIT11304.1"/>
    </source>
</evidence>
<evidence type="ECO:0000313" key="5">
    <source>
        <dbReference type="Proteomes" id="UP001177769"/>
    </source>
</evidence>
<comment type="similarity">
    <text evidence="1">Belongs to the metallo-beta-lactamase superfamily. Class-B beta-lactamase family.</text>
</comment>
<dbReference type="Proteomes" id="UP001177769">
    <property type="component" value="Chromosome"/>
</dbReference>
<dbReference type="SMART" id="SM00849">
    <property type="entry name" value="Lactamase_B"/>
    <property type="match status" value="1"/>
</dbReference>
<dbReference type="PANTHER" id="PTHR42951:SF4">
    <property type="entry name" value="ACYL-COENZYME A THIOESTERASE MBLAC2"/>
    <property type="match status" value="1"/>
</dbReference>
<dbReference type="GO" id="GO:0017001">
    <property type="term" value="P:antibiotic catabolic process"/>
    <property type="evidence" value="ECO:0007669"/>
    <property type="project" value="UniProtKB-ARBA"/>
</dbReference>
<dbReference type="PANTHER" id="PTHR42951">
    <property type="entry name" value="METALLO-BETA-LACTAMASE DOMAIN-CONTAINING"/>
    <property type="match status" value="1"/>
</dbReference>
<evidence type="ECO:0000256" key="1">
    <source>
        <dbReference type="ARBA" id="ARBA00005250"/>
    </source>
</evidence>
<feature type="domain" description="Metallo-beta-lactamase" evidence="3">
    <location>
        <begin position="42"/>
        <end position="246"/>
    </location>
</feature>
<dbReference type="InterPro" id="IPR001279">
    <property type="entry name" value="Metallo-B-lactamas"/>
</dbReference>
<accession>A0AA95NC12</accession>
<dbReference type="SUPFAM" id="SSF56281">
    <property type="entry name" value="Metallo-hydrolase/oxidoreductase"/>
    <property type="match status" value="1"/>
</dbReference>
<reference evidence="4" key="1">
    <citation type="submission" date="2023-01" db="EMBL/GenBank/DDBJ databases">
        <title>Whole genome sequence of Paucibacter sp. S2-9 isolated from pond sediment.</title>
        <authorList>
            <person name="Jung J.Y."/>
        </authorList>
    </citation>
    <scope>NUCLEOTIDE SEQUENCE</scope>
    <source>
        <strain evidence="4">S2-9</strain>
    </source>
</reference>
<feature type="signal peptide" evidence="2">
    <location>
        <begin position="1"/>
        <end position="18"/>
    </location>
</feature>
<protein>
    <submittedName>
        <fullName evidence="4">MBL fold metallo-hydrolase</fullName>
    </submittedName>
</protein>
<dbReference type="AlphaFoldDB" id="A0AA95NC12"/>
<feature type="chain" id="PRO_5041642714" evidence="2">
    <location>
        <begin position="19"/>
        <end position="323"/>
    </location>
</feature>
<keyword evidence="5" id="KW-1185">Reference proteome</keyword>
<sequence length="323" mass="34709">MLRHLLVLSLMLCTAAHAAAPQTLDDGVFWLPGSHAPGAQPDGNSVLLRGAQGWVLVDSGRHAAHTQALLDFMRAEGQGGAALALVNSHWHLDHLGGNALIRQQWPGLRVYASAAVDGALQGWLAAYRRQLEGLIEKPQDLDESSLSSARIDLALLQQAERLRPDERLSAPQQDLTLAGRKLRLGVIKGAVSGGDVWLLDLASQTLVAGDLVTLPVPFLDTACAGGWQAALATLAAQPFTRLVPGHGPVLSRQEFQHYRESYGRLLQCAASAQGPGACADQWLQDAAAWIAPAEQPRARAMLGYYFQQHLRAATRDRFCSAPP</sequence>
<keyword evidence="2" id="KW-0732">Signal</keyword>
<proteinExistence type="inferred from homology"/>
<dbReference type="InterPro" id="IPR036866">
    <property type="entry name" value="RibonucZ/Hydroxyglut_hydro"/>
</dbReference>
<dbReference type="KEGG" id="pais:PFX98_20760"/>
<gene>
    <name evidence="4" type="ORF">PFX98_20760</name>
</gene>
<dbReference type="RefSeq" id="WP_285232386.1">
    <property type="nucleotide sequence ID" value="NZ_CP116346.1"/>
</dbReference>
<dbReference type="InterPro" id="IPR050855">
    <property type="entry name" value="NDM-1-like"/>
</dbReference>
<organism evidence="4 5">
    <name type="scientific">Paucibacter sediminis</name>
    <dbReference type="NCBI Taxonomy" id="3019553"/>
    <lineage>
        <taxon>Bacteria</taxon>
        <taxon>Pseudomonadati</taxon>
        <taxon>Pseudomonadota</taxon>
        <taxon>Betaproteobacteria</taxon>
        <taxon>Burkholderiales</taxon>
        <taxon>Sphaerotilaceae</taxon>
        <taxon>Roseateles</taxon>
    </lineage>
</organism>
<dbReference type="Gene3D" id="3.60.15.10">
    <property type="entry name" value="Ribonuclease Z/Hydroxyacylglutathione hydrolase-like"/>
    <property type="match status" value="1"/>
</dbReference>
<name>A0AA95NC12_9BURK</name>
<evidence type="ECO:0000259" key="3">
    <source>
        <dbReference type="SMART" id="SM00849"/>
    </source>
</evidence>
<dbReference type="Pfam" id="PF00753">
    <property type="entry name" value="Lactamase_B"/>
    <property type="match status" value="1"/>
</dbReference>
<dbReference type="EMBL" id="CP116346">
    <property type="protein sequence ID" value="WIT11304.1"/>
    <property type="molecule type" value="Genomic_DNA"/>
</dbReference>
<evidence type="ECO:0000256" key="2">
    <source>
        <dbReference type="SAM" id="SignalP"/>
    </source>
</evidence>